<dbReference type="Proteomes" id="UP000216345">
    <property type="component" value="Unassembled WGS sequence"/>
</dbReference>
<dbReference type="EMBL" id="NNRK01000022">
    <property type="protein sequence ID" value="OYR16549.1"/>
    <property type="molecule type" value="Genomic_DNA"/>
</dbReference>
<organism evidence="1 2">
    <name type="scientific">Brucella rhizosphaerae</name>
    <dbReference type="NCBI Taxonomy" id="571254"/>
    <lineage>
        <taxon>Bacteria</taxon>
        <taxon>Pseudomonadati</taxon>
        <taxon>Pseudomonadota</taxon>
        <taxon>Alphaproteobacteria</taxon>
        <taxon>Hyphomicrobiales</taxon>
        <taxon>Brucellaceae</taxon>
        <taxon>Brucella/Ochrobactrum group</taxon>
        <taxon>Brucella</taxon>
    </lineage>
</organism>
<evidence type="ECO:0000313" key="2">
    <source>
        <dbReference type="Proteomes" id="UP000216345"/>
    </source>
</evidence>
<sequence length="39" mass="4604">MFVLSHCPMQNRFALLLEMLTILKCPPETADDLLRWNEN</sequence>
<comment type="caution">
    <text evidence="1">The sequence shown here is derived from an EMBL/GenBank/DDBJ whole genome shotgun (WGS) entry which is preliminary data.</text>
</comment>
<evidence type="ECO:0000313" key="1">
    <source>
        <dbReference type="EMBL" id="OYR16549.1"/>
    </source>
</evidence>
<dbReference type="AlphaFoldDB" id="A0A256FNY4"/>
<gene>
    <name evidence="1" type="ORF">CEV32_4182</name>
</gene>
<proteinExistence type="predicted"/>
<protein>
    <submittedName>
        <fullName evidence="1">Uncharacterized protein</fullName>
    </submittedName>
</protein>
<keyword evidence="2" id="KW-1185">Reference proteome</keyword>
<accession>A0A256FNY4</accession>
<name>A0A256FNY4_9HYPH</name>
<reference evidence="1 2" key="1">
    <citation type="submission" date="2017-07" db="EMBL/GenBank/DDBJ databases">
        <title>Phylogenetic study on the rhizospheric bacterium Ochrobactrum sp. A44.</title>
        <authorList>
            <person name="Krzyzanowska D.M."/>
            <person name="Ossowicki A."/>
            <person name="Rajewska M."/>
            <person name="Maciag T."/>
            <person name="Kaczynski Z."/>
            <person name="Czerwicka M."/>
            <person name="Jafra S."/>
        </authorList>
    </citation>
    <scope>NUCLEOTIDE SEQUENCE [LARGE SCALE GENOMIC DNA]</scope>
    <source>
        <strain evidence="1 2">PR17</strain>
    </source>
</reference>